<gene>
    <name evidence="1" type="ORF">GCM10009749_21810</name>
</gene>
<accession>A0ABN2M8K2</accession>
<dbReference type="Proteomes" id="UP001500002">
    <property type="component" value="Unassembled WGS sequence"/>
</dbReference>
<protein>
    <submittedName>
        <fullName evidence="1">Uncharacterized protein</fullName>
    </submittedName>
</protein>
<dbReference type="RefSeq" id="WP_344296093.1">
    <property type="nucleotide sequence ID" value="NZ_BAAANJ010000007.1"/>
</dbReference>
<proteinExistence type="predicted"/>
<name>A0ABN2M8K2_9MICO</name>
<sequence>MSELTETTATDAPAPAPFAMIAGDASAMVCEGDVCYIPAPSVE</sequence>
<reference evidence="1 2" key="1">
    <citation type="journal article" date="2019" name="Int. J. Syst. Evol. Microbiol.">
        <title>The Global Catalogue of Microorganisms (GCM) 10K type strain sequencing project: providing services to taxonomists for standard genome sequencing and annotation.</title>
        <authorList>
            <consortium name="The Broad Institute Genomics Platform"/>
            <consortium name="The Broad Institute Genome Sequencing Center for Infectious Disease"/>
            <person name="Wu L."/>
            <person name="Ma J."/>
        </authorList>
    </citation>
    <scope>NUCLEOTIDE SEQUENCE [LARGE SCALE GENOMIC DNA]</scope>
    <source>
        <strain evidence="1 2">JCM 14322</strain>
    </source>
</reference>
<comment type="caution">
    <text evidence="1">The sequence shown here is derived from an EMBL/GenBank/DDBJ whole genome shotgun (WGS) entry which is preliminary data.</text>
</comment>
<keyword evidence="2" id="KW-1185">Reference proteome</keyword>
<dbReference type="EMBL" id="BAAANJ010000007">
    <property type="protein sequence ID" value="GAA1812268.1"/>
    <property type="molecule type" value="Genomic_DNA"/>
</dbReference>
<organism evidence="1 2">
    <name type="scientific">Agromyces neolithicus</name>
    <dbReference type="NCBI Taxonomy" id="269420"/>
    <lineage>
        <taxon>Bacteria</taxon>
        <taxon>Bacillati</taxon>
        <taxon>Actinomycetota</taxon>
        <taxon>Actinomycetes</taxon>
        <taxon>Micrococcales</taxon>
        <taxon>Microbacteriaceae</taxon>
        <taxon>Agromyces</taxon>
    </lineage>
</organism>
<evidence type="ECO:0000313" key="1">
    <source>
        <dbReference type="EMBL" id="GAA1812268.1"/>
    </source>
</evidence>
<evidence type="ECO:0000313" key="2">
    <source>
        <dbReference type="Proteomes" id="UP001500002"/>
    </source>
</evidence>